<keyword evidence="2" id="KW-0472">Membrane</keyword>
<sequence>MQVNTKLNLKEKVGYALGDGAANIAWRGVATFLFIFYTDVFGLSPVTVGVLFLVARLSDGISDVVIGIVGDRTNSKYGKFRPWILWTAIPLAVILSLLFTSPDFDSTGKIIYAYITYILFTLIYTANNIPYGALMAVMTGDDKERTKLGSYRMVGAFGGGMLVQGALLFLVAYYGSINASIGVDQVSEETYRVEIKASEDVQNVNIKTEHGIADFTWDDKRLSPVDNMPTKGKSFAMEANKNYSFIVEGEKDLKESDISIIDQQSGYSNAMYLMSIVLALLMLITFYTTKERVQPPKTQKNNLLRDFKDLVKNKPWVVLLVVGLLFNVYNSMKQGIVIIYFTHYLSDQLLAATYLIALMVASIAGAMMTAPLGNKIGKRNLFIYALIFSGGINALFAFCSPENINAIFAIGIISEFGSAFFPTLFFVMLGDAADYSEFKNGRRATGLIYSAGSFATKFGGGIAGAIIGFILGAFHYNGQDASSIAGAVPGIIMLMSWVPAIIAIIAAGLMMVYPLTQNKLDEITTELNNRRLSEQ</sequence>
<accession>A0A918R2D4</accession>
<dbReference type="PANTHER" id="PTHR11328:SF24">
    <property type="entry name" value="MAJOR FACILITATOR SUPERFAMILY (MFS) PROFILE DOMAIN-CONTAINING PROTEIN"/>
    <property type="match status" value="1"/>
</dbReference>
<proteinExistence type="inferred from homology"/>
<dbReference type="GO" id="GO:0008643">
    <property type="term" value="P:carbohydrate transport"/>
    <property type="evidence" value="ECO:0007669"/>
    <property type="project" value="InterPro"/>
</dbReference>
<dbReference type="CDD" id="cd17332">
    <property type="entry name" value="MFS_MelB_like"/>
    <property type="match status" value="1"/>
</dbReference>
<evidence type="ECO:0008006" key="5">
    <source>
        <dbReference type="Google" id="ProtNLM"/>
    </source>
</evidence>
<dbReference type="GO" id="GO:0005886">
    <property type="term" value="C:plasma membrane"/>
    <property type="evidence" value="ECO:0007669"/>
    <property type="project" value="TreeGrafter"/>
</dbReference>
<dbReference type="Pfam" id="PF13347">
    <property type="entry name" value="MFS_2"/>
    <property type="match status" value="2"/>
</dbReference>
<name>A0A918R2D4_9FLAO</name>
<feature type="transmembrane region" description="Helical" evidence="2">
    <location>
        <begin position="270"/>
        <end position="289"/>
    </location>
</feature>
<reference evidence="3" key="1">
    <citation type="journal article" date="2014" name="Int. J. Syst. Evol. Microbiol.">
        <title>Complete genome sequence of Corynebacterium casei LMG S-19264T (=DSM 44701T), isolated from a smear-ripened cheese.</title>
        <authorList>
            <consortium name="US DOE Joint Genome Institute (JGI-PGF)"/>
            <person name="Walter F."/>
            <person name="Albersmeier A."/>
            <person name="Kalinowski J."/>
            <person name="Ruckert C."/>
        </authorList>
    </citation>
    <scope>NUCLEOTIDE SEQUENCE</scope>
    <source>
        <strain evidence="3">KCTC 12710</strain>
    </source>
</reference>
<dbReference type="RefSeq" id="WP_189360897.1">
    <property type="nucleotide sequence ID" value="NZ_BMWZ01000005.1"/>
</dbReference>
<gene>
    <name evidence="3" type="ORF">GCM10007028_22350</name>
</gene>
<feature type="transmembrane region" description="Helical" evidence="2">
    <location>
        <begin position="381"/>
        <end position="398"/>
    </location>
</feature>
<evidence type="ECO:0000256" key="2">
    <source>
        <dbReference type="SAM" id="Phobius"/>
    </source>
</evidence>
<dbReference type="InterPro" id="IPR039672">
    <property type="entry name" value="MFS_2"/>
</dbReference>
<evidence type="ECO:0000313" key="3">
    <source>
        <dbReference type="EMBL" id="GGZ84066.1"/>
    </source>
</evidence>
<feature type="transmembrane region" description="Helical" evidence="2">
    <location>
        <begin position="310"/>
        <end position="329"/>
    </location>
</feature>
<dbReference type="SUPFAM" id="SSF103473">
    <property type="entry name" value="MFS general substrate transporter"/>
    <property type="match status" value="2"/>
</dbReference>
<dbReference type="Gene3D" id="1.20.1250.20">
    <property type="entry name" value="MFS general substrate transporter like domains"/>
    <property type="match status" value="1"/>
</dbReference>
<feature type="transmembrane region" description="Helical" evidence="2">
    <location>
        <begin position="154"/>
        <end position="174"/>
    </location>
</feature>
<feature type="transmembrane region" description="Helical" evidence="2">
    <location>
        <begin position="32"/>
        <end position="54"/>
    </location>
</feature>
<feature type="transmembrane region" description="Helical" evidence="2">
    <location>
        <begin position="349"/>
        <end position="369"/>
    </location>
</feature>
<feature type="transmembrane region" description="Helical" evidence="2">
    <location>
        <begin position="111"/>
        <end position="134"/>
    </location>
</feature>
<evidence type="ECO:0000256" key="1">
    <source>
        <dbReference type="ARBA" id="ARBA00009617"/>
    </source>
</evidence>
<feature type="transmembrane region" description="Helical" evidence="2">
    <location>
        <begin position="447"/>
        <end position="471"/>
    </location>
</feature>
<evidence type="ECO:0000313" key="4">
    <source>
        <dbReference type="Proteomes" id="UP000636004"/>
    </source>
</evidence>
<reference evidence="3" key="2">
    <citation type="submission" date="2020-09" db="EMBL/GenBank/DDBJ databases">
        <authorList>
            <person name="Sun Q."/>
            <person name="Kim S."/>
        </authorList>
    </citation>
    <scope>NUCLEOTIDE SEQUENCE</scope>
    <source>
        <strain evidence="3">KCTC 12710</strain>
    </source>
</reference>
<dbReference type="Proteomes" id="UP000636004">
    <property type="component" value="Unassembled WGS sequence"/>
</dbReference>
<dbReference type="AlphaFoldDB" id="A0A918R2D4"/>
<protein>
    <recommendedName>
        <fullName evidence="5">MFS transporter</fullName>
    </recommendedName>
</protein>
<dbReference type="PANTHER" id="PTHR11328">
    <property type="entry name" value="MAJOR FACILITATOR SUPERFAMILY DOMAIN-CONTAINING PROTEIN"/>
    <property type="match status" value="1"/>
</dbReference>
<comment type="similarity">
    <text evidence="1">Belongs to the sodium:galactoside symporter (TC 2.A.2) family.</text>
</comment>
<keyword evidence="4" id="KW-1185">Reference proteome</keyword>
<feature type="transmembrane region" description="Helical" evidence="2">
    <location>
        <begin position="491"/>
        <end position="513"/>
    </location>
</feature>
<feature type="transmembrane region" description="Helical" evidence="2">
    <location>
        <begin position="404"/>
        <end position="427"/>
    </location>
</feature>
<feature type="transmembrane region" description="Helical" evidence="2">
    <location>
        <begin position="82"/>
        <end position="99"/>
    </location>
</feature>
<keyword evidence="2" id="KW-0812">Transmembrane</keyword>
<dbReference type="InterPro" id="IPR036259">
    <property type="entry name" value="MFS_trans_sf"/>
</dbReference>
<organism evidence="3 4">
    <name type="scientific">Algibacter mikhailovii</name>
    <dbReference type="NCBI Taxonomy" id="425498"/>
    <lineage>
        <taxon>Bacteria</taxon>
        <taxon>Pseudomonadati</taxon>
        <taxon>Bacteroidota</taxon>
        <taxon>Flavobacteriia</taxon>
        <taxon>Flavobacteriales</taxon>
        <taxon>Flavobacteriaceae</taxon>
        <taxon>Algibacter</taxon>
    </lineage>
</organism>
<comment type="caution">
    <text evidence="3">The sequence shown here is derived from an EMBL/GenBank/DDBJ whole genome shotgun (WGS) entry which is preliminary data.</text>
</comment>
<dbReference type="EMBL" id="BMWZ01000005">
    <property type="protein sequence ID" value="GGZ84066.1"/>
    <property type="molecule type" value="Genomic_DNA"/>
</dbReference>
<dbReference type="GO" id="GO:0015293">
    <property type="term" value="F:symporter activity"/>
    <property type="evidence" value="ECO:0007669"/>
    <property type="project" value="InterPro"/>
</dbReference>
<keyword evidence="2" id="KW-1133">Transmembrane helix</keyword>